<keyword evidence="2" id="KW-1185">Reference proteome</keyword>
<name>A0A479ZZS0_9CYAN</name>
<comment type="caution">
    <text evidence="1">The sequence shown here is derived from an EMBL/GenBank/DDBJ whole genome shotgun (WGS) entry which is preliminary data.</text>
</comment>
<protein>
    <recommendedName>
        <fullName evidence="3">CBS domain-containing protein</fullName>
    </recommendedName>
</protein>
<dbReference type="EMBL" id="BJCE01000061">
    <property type="protein sequence ID" value="GCL37076.1"/>
    <property type="molecule type" value="Genomic_DNA"/>
</dbReference>
<proteinExistence type="predicted"/>
<organism evidence="1 2">
    <name type="scientific">Sphaerospermopsis reniformis</name>
    <dbReference type="NCBI Taxonomy" id="531300"/>
    <lineage>
        <taxon>Bacteria</taxon>
        <taxon>Bacillati</taxon>
        <taxon>Cyanobacteriota</taxon>
        <taxon>Cyanophyceae</taxon>
        <taxon>Nostocales</taxon>
        <taxon>Aphanizomenonaceae</taxon>
        <taxon>Sphaerospermopsis</taxon>
    </lineage>
</organism>
<sequence>MKQLKSRSQDLRSLFENSITIEYVAEPLKAVKADADMREIINWMELQDFDVVGVETEDSITGYVERSTLRENLRENQSGKCSDYQQVFHPQELIAMSTPLMKLLPILQQKSRLFVLDCNNVSGIITCGDLQKAPVRMLLFGLVTLLEMNLLRLVRLYYPQDSWQKVLKPDRLEAAQKLWRESQERNEATDLLDYLQFCDKRELVLNQPELFDKLGLKSKRSGERFLKSAENLRNRLAHAQNLVNGSSWQDLISLAEGLERLLIHCEEIES</sequence>
<dbReference type="InterPro" id="IPR046342">
    <property type="entry name" value="CBS_dom_sf"/>
</dbReference>
<reference evidence="2" key="1">
    <citation type="submission" date="2019-02" db="EMBL/GenBank/DDBJ databases">
        <title>Draft genome sequence of Sphaerospermopsis reniformis NIES-1949.</title>
        <authorList>
            <person name="Yamaguchi H."/>
            <person name="Suzuki S."/>
            <person name="Kawachi M."/>
        </authorList>
    </citation>
    <scope>NUCLEOTIDE SEQUENCE [LARGE SCALE GENOMIC DNA]</scope>
    <source>
        <strain evidence="2">NIES-1949</strain>
    </source>
</reference>
<dbReference type="SUPFAM" id="SSF54631">
    <property type="entry name" value="CBS-domain pair"/>
    <property type="match status" value="1"/>
</dbReference>
<dbReference type="Proteomes" id="UP000300142">
    <property type="component" value="Unassembled WGS sequence"/>
</dbReference>
<evidence type="ECO:0000313" key="1">
    <source>
        <dbReference type="EMBL" id="GCL37076.1"/>
    </source>
</evidence>
<evidence type="ECO:0000313" key="2">
    <source>
        <dbReference type="Proteomes" id="UP000300142"/>
    </source>
</evidence>
<dbReference type="AlphaFoldDB" id="A0A479ZZS0"/>
<dbReference type="RefSeq" id="WP_096567654.1">
    <property type="nucleotide sequence ID" value="NZ_BJCE01000061.1"/>
</dbReference>
<evidence type="ECO:0008006" key="3">
    <source>
        <dbReference type="Google" id="ProtNLM"/>
    </source>
</evidence>
<dbReference type="Gene3D" id="3.10.580.10">
    <property type="entry name" value="CBS-domain"/>
    <property type="match status" value="1"/>
</dbReference>
<accession>A0A479ZZS0</accession>
<gene>
    <name evidence="1" type="ORF">SR1949_21830</name>
</gene>